<evidence type="ECO:0000256" key="1">
    <source>
        <dbReference type="ARBA" id="ARBA00010458"/>
    </source>
</evidence>
<dbReference type="Pfam" id="PF03061">
    <property type="entry name" value="4HBT"/>
    <property type="match status" value="1"/>
</dbReference>
<dbReference type="EMBL" id="QDKL01000003">
    <property type="protein sequence ID" value="RZF20917.1"/>
    <property type="molecule type" value="Genomic_DNA"/>
</dbReference>
<evidence type="ECO:0000313" key="5">
    <source>
        <dbReference type="EMBL" id="RZF20917.1"/>
    </source>
</evidence>
<keyword evidence="2 3" id="KW-0378">Hydrolase</keyword>
<dbReference type="Proteomes" id="UP000443582">
    <property type="component" value="Unassembled WGS sequence"/>
</dbReference>
<dbReference type="PANTHER" id="PTHR11049">
    <property type="entry name" value="ACYL COENZYME A THIOESTER HYDROLASE"/>
    <property type="match status" value="1"/>
</dbReference>
<dbReference type="CDD" id="cd03442">
    <property type="entry name" value="BFIT_BACH"/>
    <property type="match status" value="1"/>
</dbReference>
<evidence type="ECO:0000256" key="2">
    <source>
        <dbReference type="ARBA" id="ARBA00022801"/>
    </source>
</evidence>
<dbReference type="SUPFAM" id="SSF54637">
    <property type="entry name" value="Thioesterase/thiol ester dehydrase-isomerase"/>
    <property type="match status" value="1"/>
</dbReference>
<comment type="similarity">
    <text evidence="1">Belongs to the acyl coenzyme A hydrolase family.</text>
</comment>
<sequence>MVGKNSETQNEQENIQPEGELSVRTLTMPCDTNHNGDIFGGWVLSQMDIAGAIYSGKRCNGRTATIAIEAMKFIQPVGVGDILCCYCSTVKEGNTSLSVKVEAWVVRKFETERVKVTSGVFTYVAIDEDKRPRSINSKTVLK</sequence>
<dbReference type="PROSITE" id="PS51770">
    <property type="entry name" value="HOTDOG_ACOT"/>
    <property type="match status" value="1"/>
</dbReference>
<dbReference type="InterPro" id="IPR006683">
    <property type="entry name" value="Thioestr_dom"/>
</dbReference>
<name>A0ABY0IHV6_9BACT</name>
<dbReference type="InterPro" id="IPR033120">
    <property type="entry name" value="HOTDOG_ACOT"/>
</dbReference>
<dbReference type="InterPro" id="IPR029069">
    <property type="entry name" value="HotDog_dom_sf"/>
</dbReference>
<reference evidence="6" key="1">
    <citation type="journal article" date="2019" name="Int. J. Syst. Evol. Microbiol.">
        <title>Halobacteriovorax valvorus sp. nov., a novel prokaryotic predator isolated from coastal seawater of China.</title>
        <authorList>
            <person name="Chen M.-X."/>
        </authorList>
    </citation>
    <scope>NUCLEOTIDE SEQUENCE [LARGE SCALE GENOMIC DNA]</scope>
    <source>
        <strain evidence="6">BL9</strain>
    </source>
</reference>
<comment type="caution">
    <text evidence="5">The sequence shown here is derived from an EMBL/GenBank/DDBJ whole genome shotgun (WGS) entry which is preliminary data.</text>
</comment>
<dbReference type="PANTHER" id="PTHR11049:SF5">
    <property type="entry name" value="ACYL-COA THIOESTER HYDROLASE YCIA"/>
    <property type="match status" value="1"/>
</dbReference>
<gene>
    <name evidence="5" type="ORF">DAY19_13105</name>
</gene>
<feature type="domain" description="HotDog ACOT-type" evidence="4">
    <location>
        <begin position="17"/>
        <end position="129"/>
    </location>
</feature>
<dbReference type="RefSeq" id="WP_115363199.1">
    <property type="nucleotide sequence ID" value="NZ_QDKL01000003.1"/>
</dbReference>
<accession>A0ABY0IHV6</accession>
<evidence type="ECO:0000259" key="4">
    <source>
        <dbReference type="PROSITE" id="PS51770"/>
    </source>
</evidence>
<dbReference type="InterPro" id="IPR040170">
    <property type="entry name" value="Cytosol_ACT"/>
</dbReference>
<evidence type="ECO:0000256" key="3">
    <source>
        <dbReference type="PROSITE-ProRule" id="PRU01106"/>
    </source>
</evidence>
<dbReference type="Gene3D" id="3.10.129.10">
    <property type="entry name" value="Hotdog Thioesterase"/>
    <property type="match status" value="1"/>
</dbReference>
<evidence type="ECO:0000313" key="6">
    <source>
        <dbReference type="Proteomes" id="UP000443582"/>
    </source>
</evidence>
<organism evidence="5 6">
    <name type="scientific">Halobacteriovorax vibrionivorans</name>
    <dbReference type="NCBI Taxonomy" id="2152716"/>
    <lineage>
        <taxon>Bacteria</taxon>
        <taxon>Pseudomonadati</taxon>
        <taxon>Bdellovibrionota</taxon>
        <taxon>Bacteriovoracia</taxon>
        <taxon>Bacteriovoracales</taxon>
        <taxon>Halobacteriovoraceae</taxon>
        <taxon>Halobacteriovorax</taxon>
    </lineage>
</organism>
<keyword evidence="6" id="KW-1185">Reference proteome</keyword>
<proteinExistence type="inferred from homology"/>
<protein>
    <submittedName>
        <fullName evidence="5">Acyl-CoA thioesterase</fullName>
    </submittedName>
</protein>